<evidence type="ECO:0000256" key="7">
    <source>
        <dbReference type="PIRSR" id="PIRSR006386-1"/>
    </source>
</evidence>
<evidence type="ECO:0000256" key="1">
    <source>
        <dbReference type="ARBA" id="ARBA00006494"/>
    </source>
</evidence>
<comment type="caution">
    <text evidence="9">The sequence shown here is derived from an EMBL/GenBank/DDBJ whole genome shotgun (WGS) entry which is preliminary data.</text>
</comment>
<dbReference type="InterPro" id="IPR014440">
    <property type="entry name" value="HCCAis_GSTk"/>
</dbReference>
<dbReference type="AlphaFoldDB" id="A0AA35XHV1"/>
<dbReference type="GO" id="GO:0004364">
    <property type="term" value="F:glutathione transferase activity"/>
    <property type="evidence" value="ECO:0007669"/>
    <property type="project" value="UniProtKB-EC"/>
</dbReference>
<evidence type="ECO:0000256" key="2">
    <source>
        <dbReference type="ARBA" id="ARBA00012452"/>
    </source>
</evidence>
<protein>
    <recommendedName>
        <fullName evidence="5">Glutathione S-transferase kappa 1</fullName>
        <ecNumber evidence="2">2.5.1.18</ecNumber>
    </recommendedName>
    <alternativeName>
        <fullName evidence="6">GST class-kappa</fullName>
    </alternativeName>
</protein>
<dbReference type="PANTHER" id="PTHR42943">
    <property type="entry name" value="GLUTATHIONE S-TRANSFERASE KAPPA"/>
    <property type="match status" value="1"/>
</dbReference>
<dbReference type="EC" id="2.5.1.18" evidence="2"/>
<feature type="domain" description="DSBA-like thioredoxin" evidence="8">
    <location>
        <begin position="38"/>
        <end position="240"/>
    </location>
</feature>
<sequence length="255" mass="29274">MPAASPYQTAWEWEWNYRLGGGAARARRVEKMSSRRRVQLFYDVLSPYSWVAFEVLCRYQNKWKISLELRPFFLSGIMQGADNRPPGVVPAKARYMGKYLRRLAEYFRIPLQTPSNVSEVLFVKGSLSAMRLLTATKVTSQEHVEVLSRQLWKRIWGMDQDISEERSLREACKASGIDQEMTDNLIGQIVQPEVKEELKRSTQEALDLGAFGAPFIVVHVDGKPERFFGGDRFELIAHILGEKWEGPLLDYAAKI</sequence>
<dbReference type="Pfam" id="PF01323">
    <property type="entry name" value="DSBA"/>
    <property type="match status" value="1"/>
</dbReference>
<dbReference type="GO" id="GO:0005739">
    <property type="term" value="C:mitochondrion"/>
    <property type="evidence" value="ECO:0007669"/>
    <property type="project" value="TreeGrafter"/>
</dbReference>
<dbReference type="EMBL" id="CASHTH010004488">
    <property type="protein sequence ID" value="CAI8058044.1"/>
    <property type="molecule type" value="Genomic_DNA"/>
</dbReference>
<evidence type="ECO:0000259" key="8">
    <source>
        <dbReference type="Pfam" id="PF01323"/>
    </source>
</evidence>
<keyword evidence="10" id="KW-1185">Reference proteome</keyword>
<feature type="active site" description="Nucleophile" evidence="7">
    <location>
        <position position="46"/>
    </location>
</feature>
<dbReference type="SUPFAM" id="SSF52833">
    <property type="entry name" value="Thioredoxin-like"/>
    <property type="match status" value="1"/>
</dbReference>
<evidence type="ECO:0000256" key="5">
    <source>
        <dbReference type="ARBA" id="ARBA00073833"/>
    </source>
</evidence>
<reference evidence="9" key="1">
    <citation type="submission" date="2023-03" db="EMBL/GenBank/DDBJ databases">
        <authorList>
            <person name="Steffen K."/>
            <person name="Cardenas P."/>
        </authorList>
    </citation>
    <scope>NUCLEOTIDE SEQUENCE</scope>
</reference>
<dbReference type="FunFam" id="3.40.30.10:FF:000096">
    <property type="entry name" value="Glutathione S-transferase kappa"/>
    <property type="match status" value="1"/>
</dbReference>
<name>A0AA35XHV1_GEOBA</name>
<dbReference type="GO" id="GO:0006749">
    <property type="term" value="P:glutathione metabolic process"/>
    <property type="evidence" value="ECO:0007669"/>
    <property type="project" value="TreeGrafter"/>
</dbReference>
<comment type="similarity">
    <text evidence="1">Belongs to the GST superfamily. Kappa family.</text>
</comment>
<gene>
    <name evidence="9" type="ORF">GBAR_LOCUS31574</name>
</gene>
<dbReference type="PANTHER" id="PTHR42943:SF2">
    <property type="entry name" value="GLUTATHIONE S-TRANSFERASE KAPPA 1"/>
    <property type="match status" value="1"/>
</dbReference>
<evidence type="ECO:0000256" key="3">
    <source>
        <dbReference type="ARBA" id="ARBA00022679"/>
    </source>
</evidence>
<dbReference type="GO" id="GO:0004602">
    <property type="term" value="F:glutathione peroxidase activity"/>
    <property type="evidence" value="ECO:0007669"/>
    <property type="project" value="TreeGrafter"/>
</dbReference>
<evidence type="ECO:0000313" key="10">
    <source>
        <dbReference type="Proteomes" id="UP001174909"/>
    </source>
</evidence>
<dbReference type="GO" id="GO:0005777">
    <property type="term" value="C:peroxisome"/>
    <property type="evidence" value="ECO:0007669"/>
    <property type="project" value="TreeGrafter"/>
</dbReference>
<evidence type="ECO:0000256" key="4">
    <source>
        <dbReference type="ARBA" id="ARBA00047960"/>
    </source>
</evidence>
<proteinExistence type="inferred from homology"/>
<dbReference type="InterPro" id="IPR001853">
    <property type="entry name" value="DSBA-like_thioredoxin_dom"/>
</dbReference>
<dbReference type="Gene3D" id="3.40.30.10">
    <property type="entry name" value="Glutaredoxin"/>
    <property type="match status" value="1"/>
</dbReference>
<dbReference type="InterPro" id="IPR051924">
    <property type="entry name" value="GST_Kappa/NadH"/>
</dbReference>
<keyword evidence="3" id="KW-0808">Transferase</keyword>
<dbReference type="InterPro" id="IPR036249">
    <property type="entry name" value="Thioredoxin-like_sf"/>
</dbReference>
<dbReference type="Proteomes" id="UP001174909">
    <property type="component" value="Unassembled WGS sequence"/>
</dbReference>
<evidence type="ECO:0000256" key="6">
    <source>
        <dbReference type="ARBA" id="ARBA00083519"/>
    </source>
</evidence>
<organism evidence="9 10">
    <name type="scientific">Geodia barretti</name>
    <name type="common">Barrett's horny sponge</name>
    <dbReference type="NCBI Taxonomy" id="519541"/>
    <lineage>
        <taxon>Eukaryota</taxon>
        <taxon>Metazoa</taxon>
        <taxon>Porifera</taxon>
        <taxon>Demospongiae</taxon>
        <taxon>Heteroscleromorpha</taxon>
        <taxon>Tetractinellida</taxon>
        <taxon>Astrophorina</taxon>
        <taxon>Geodiidae</taxon>
        <taxon>Geodia</taxon>
    </lineage>
</organism>
<accession>A0AA35XHV1</accession>
<comment type="catalytic activity">
    <reaction evidence="4">
        <text>RX + glutathione = an S-substituted glutathione + a halide anion + H(+)</text>
        <dbReference type="Rhea" id="RHEA:16437"/>
        <dbReference type="ChEBI" id="CHEBI:15378"/>
        <dbReference type="ChEBI" id="CHEBI:16042"/>
        <dbReference type="ChEBI" id="CHEBI:17792"/>
        <dbReference type="ChEBI" id="CHEBI:57925"/>
        <dbReference type="ChEBI" id="CHEBI:90779"/>
        <dbReference type="EC" id="2.5.1.18"/>
    </reaction>
</comment>
<dbReference type="PIRSF" id="PIRSF006386">
    <property type="entry name" value="HCCAis_GSTk"/>
    <property type="match status" value="1"/>
</dbReference>
<evidence type="ECO:0000313" key="9">
    <source>
        <dbReference type="EMBL" id="CAI8058044.1"/>
    </source>
</evidence>